<evidence type="ECO:0000259" key="3">
    <source>
        <dbReference type="Pfam" id="PF20182"/>
    </source>
</evidence>
<evidence type="ECO:0000313" key="5">
    <source>
        <dbReference type="Proteomes" id="UP000237104"/>
    </source>
</evidence>
<keyword evidence="2" id="KW-0812">Transmembrane</keyword>
<accession>A0A2S3Z698</accession>
<feature type="transmembrane region" description="Helical" evidence="2">
    <location>
        <begin position="134"/>
        <end position="155"/>
    </location>
</feature>
<organism evidence="4 5">
    <name type="scientific">Cryobacterium zongtaii</name>
    <dbReference type="NCBI Taxonomy" id="1259217"/>
    <lineage>
        <taxon>Bacteria</taxon>
        <taxon>Bacillati</taxon>
        <taxon>Actinomycetota</taxon>
        <taxon>Actinomycetes</taxon>
        <taxon>Micrococcales</taxon>
        <taxon>Microbacteriaceae</taxon>
        <taxon>Cryobacterium</taxon>
    </lineage>
</organism>
<evidence type="ECO:0000313" key="4">
    <source>
        <dbReference type="EMBL" id="POH59642.1"/>
    </source>
</evidence>
<feature type="transmembrane region" description="Helical" evidence="2">
    <location>
        <begin position="212"/>
        <end position="233"/>
    </location>
</feature>
<feature type="transmembrane region" description="Helical" evidence="2">
    <location>
        <begin position="60"/>
        <end position="81"/>
    </location>
</feature>
<reference evidence="4 5" key="1">
    <citation type="submission" date="2018-01" db="EMBL/GenBank/DDBJ databases">
        <title>Cryobacterium sp. nov., from glaciers in China.</title>
        <authorList>
            <person name="Liu Q."/>
            <person name="Xin Y.-H."/>
        </authorList>
    </citation>
    <scope>NUCLEOTIDE SEQUENCE [LARGE SCALE GENOMIC DNA]</scope>
    <source>
        <strain evidence="4 5">TMB1-8</strain>
    </source>
</reference>
<dbReference type="Pfam" id="PF20182">
    <property type="entry name" value="DUF6545"/>
    <property type="match status" value="1"/>
</dbReference>
<evidence type="ECO:0000256" key="2">
    <source>
        <dbReference type="SAM" id="Phobius"/>
    </source>
</evidence>
<feature type="transmembrane region" description="Helical" evidence="2">
    <location>
        <begin position="167"/>
        <end position="192"/>
    </location>
</feature>
<dbReference type="InterPro" id="IPR050039">
    <property type="entry name" value="MAB_1171c-like"/>
</dbReference>
<protein>
    <recommendedName>
        <fullName evidence="3">DUF6545 domain-containing protein</fullName>
    </recommendedName>
</protein>
<dbReference type="EMBL" id="PPXF01000065">
    <property type="protein sequence ID" value="POH59642.1"/>
    <property type="molecule type" value="Genomic_DNA"/>
</dbReference>
<comment type="caution">
    <text evidence="4">The sequence shown here is derived from an EMBL/GenBank/DDBJ whole genome shotgun (WGS) entry which is preliminary data.</text>
</comment>
<keyword evidence="2" id="KW-1133">Transmembrane helix</keyword>
<proteinExistence type="predicted"/>
<dbReference type="NCBIfam" id="NF042915">
    <property type="entry name" value="MAB_1171c_fam"/>
    <property type="match status" value="1"/>
</dbReference>
<sequence>MTVVIVAAAMWLLAASLLILRRGRAERNITYAALTIAIAMTLNTDPVYRALDRLAGGDNFVTLVADVALMIGVFFLGRGVMKASEHQPRAVSLALGRAALLTAILGAVIAFFLIELGSTTTNFMLKLGDQPAAAIYSMIQFVYYGIVLSAMAVLAAQQFRNSEGVQVLPPASLFVGSLLGVVLSVVVIAMDLAHVFDNLDLMTEIAITYEPLRLLAFLFLCLGFAGQPAARTLQAQSRERRTRMLVEDLKPLWAEATTARPGISLNIQSAFPADELDTLLHRQVVEIRDAMIDTRVQFRLSERDKALVERAERHLVGAGPANSATADSPTSPGERQSRR</sequence>
<keyword evidence="2" id="KW-0472">Membrane</keyword>
<dbReference type="InterPro" id="IPR046675">
    <property type="entry name" value="DUF6545"/>
</dbReference>
<feature type="region of interest" description="Disordered" evidence="1">
    <location>
        <begin position="313"/>
        <end position="339"/>
    </location>
</feature>
<name>A0A2S3Z698_9MICO</name>
<dbReference type="OrthoDB" id="3718129at2"/>
<gene>
    <name evidence="4" type="ORF">C3B59_17265</name>
</gene>
<feature type="compositionally biased region" description="Polar residues" evidence="1">
    <location>
        <begin position="322"/>
        <end position="339"/>
    </location>
</feature>
<feature type="transmembrane region" description="Helical" evidence="2">
    <location>
        <begin position="93"/>
        <end position="114"/>
    </location>
</feature>
<dbReference type="RefSeq" id="WP_103432427.1">
    <property type="nucleotide sequence ID" value="NZ_PPXF01000065.1"/>
</dbReference>
<dbReference type="AlphaFoldDB" id="A0A2S3Z698"/>
<dbReference type="Proteomes" id="UP000237104">
    <property type="component" value="Unassembled WGS sequence"/>
</dbReference>
<feature type="domain" description="DUF6545" evidence="3">
    <location>
        <begin position="242"/>
        <end position="318"/>
    </location>
</feature>
<evidence type="ECO:0000256" key="1">
    <source>
        <dbReference type="SAM" id="MobiDB-lite"/>
    </source>
</evidence>